<keyword evidence="5" id="KW-0067">ATP-binding</keyword>
<dbReference type="PANTHER" id="PTHR48041:SF139">
    <property type="entry name" value="PROTEIN SCARLET"/>
    <property type="match status" value="1"/>
</dbReference>
<dbReference type="HOGENOM" id="CLU_000604_57_6_1"/>
<organism evidence="10 11">
    <name type="scientific">Tetrahymena thermophila (strain SB210)</name>
    <dbReference type="NCBI Taxonomy" id="312017"/>
    <lineage>
        <taxon>Eukaryota</taxon>
        <taxon>Sar</taxon>
        <taxon>Alveolata</taxon>
        <taxon>Ciliophora</taxon>
        <taxon>Intramacronucleata</taxon>
        <taxon>Oligohymenophorea</taxon>
        <taxon>Hymenostomatida</taxon>
        <taxon>Tetrahymenina</taxon>
        <taxon>Tetrahymenidae</taxon>
        <taxon>Tetrahymena</taxon>
    </lineage>
</organism>
<dbReference type="InterPro" id="IPR003439">
    <property type="entry name" value="ABC_transporter-like_ATP-bd"/>
</dbReference>
<dbReference type="PROSITE" id="PS50893">
    <property type="entry name" value="ABC_TRANSPORTER_2"/>
    <property type="match status" value="1"/>
</dbReference>
<evidence type="ECO:0000313" key="11">
    <source>
        <dbReference type="Proteomes" id="UP000009168"/>
    </source>
</evidence>
<dbReference type="Pfam" id="PF19055">
    <property type="entry name" value="ABC2_membrane_7"/>
    <property type="match status" value="1"/>
</dbReference>
<dbReference type="Proteomes" id="UP000009168">
    <property type="component" value="Unassembled WGS sequence"/>
</dbReference>
<keyword evidence="11" id="KW-1185">Reference proteome</keyword>
<sequence length="499" mass="57086">MNKIISQQSINSSSLLDFTFSNLKYSVKSSKGVKEIIKGVDGICPNSQVTAILGSSGAGKTSLLNILTKRIQNSGKQMLEGRVQVNGKEYTADQFSNFANYVMQNDILMETMTVRECLEFAACLKVKGTQQKRDDVVNEVIKLLMLEKCQNTLIGGHFVKGISGGERKRTSIGYELVCDPHAIFLDEPTSGLDSFTAYIVINRLRKFAHEKNRTVVLTIHQPSSDIWQMLDRIMLMVNGRFIYQGPGNTEISNYFNNLGFVCPNLCNPADYYMSIMHQENEQNIRNAPIYFQSYDSMILKKVEYEIENSNKHQVQLNVSYTSIFLQFYYIVKRTVQIQLRSPILFKAKLGQVLSLSVFLGLIYLQLPDGKNDPHNINDVRNKNGFLFFLASGAFMEAMNPCALTIPLERQVFLREENSKLYKIIPYFFGKLFVDLVSDFIIPIIFSSIGIFKIFNSILINSYKINSLLDGWVERKFRSIFILYFGFNYATVQWNCCWIF</sequence>
<evidence type="ECO:0000256" key="1">
    <source>
        <dbReference type="ARBA" id="ARBA00004141"/>
    </source>
</evidence>
<keyword evidence="7 8" id="KW-0472">Membrane</keyword>
<dbReference type="KEGG" id="tet:TTHERM_00032880"/>
<dbReference type="OrthoDB" id="66620at2759"/>
<proteinExistence type="predicted"/>
<evidence type="ECO:0000256" key="3">
    <source>
        <dbReference type="ARBA" id="ARBA00022692"/>
    </source>
</evidence>
<accession>Q22MN3</accession>
<dbReference type="GO" id="GO:0140359">
    <property type="term" value="F:ABC-type transporter activity"/>
    <property type="evidence" value="ECO:0007669"/>
    <property type="project" value="InterPro"/>
</dbReference>
<dbReference type="InterPro" id="IPR027417">
    <property type="entry name" value="P-loop_NTPase"/>
</dbReference>
<evidence type="ECO:0000256" key="4">
    <source>
        <dbReference type="ARBA" id="ARBA00022741"/>
    </source>
</evidence>
<dbReference type="AlphaFoldDB" id="Q22MN3"/>
<dbReference type="STRING" id="312017.Q22MN3"/>
<dbReference type="InterPro" id="IPR043926">
    <property type="entry name" value="ABCG_dom"/>
</dbReference>
<dbReference type="Pfam" id="PF00005">
    <property type="entry name" value="ABC_tran"/>
    <property type="match status" value="1"/>
</dbReference>
<evidence type="ECO:0000256" key="8">
    <source>
        <dbReference type="SAM" id="Phobius"/>
    </source>
</evidence>
<reference evidence="11" key="1">
    <citation type="journal article" date="2006" name="PLoS Biol.">
        <title>Macronuclear genome sequence of the ciliate Tetrahymena thermophila, a model eukaryote.</title>
        <authorList>
            <person name="Eisen J.A."/>
            <person name="Coyne R.S."/>
            <person name="Wu M."/>
            <person name="Wu D."/>
            <person name="Thiagarajan M."/>
            <person name="Wortman J.R."/>
            <person name="Badger J.H."/>
            <person name="Ren Q."/>
            <person name="Amedeo P."/>
            <person name="Jones K.M."/>
            <person name="Tallon L.J."/>
            <person name="Delcher A.L."/>
            <person name="Salzberg S.L."/>
            <person name="Silva J.C."/>
            <person name="Haas B.J."/>
            <person name="Majoros W.H."/>
            <person name="Farzad M."/>
            <person name="Carlton J.M."/>
            <person name="Smith R.K. Jr."/>
            <person name="Garg J."/>
            <person name="Pearlman R.E."/>
            <person name="Karrer K.M."/>
            <person name="Sun L."/>
            <person name="Manning G."/>
            <person name="Elde N.C."/>
            <person name="Turkewitz A.P."/>
            <person name="Asai D.J."/>
            <person name="Wilkes D.E."/>
            <person name="Wang Y."/>
            <person name="Cai H."/>
            <person name="Collins K."/>
            <person name="Stewart B.A."/>
            <person name="Lee S.R."/>
            <person name="Wilamowska K."/>
            <person name="Weinberg Z."/>
            <person name="Ruzzo W.L."/>
            <person name="Wloga D."/>
            <person name="Gaertig J."/>
            <person name="Frankel J."/>
            <person name="Tsao C.-C."/>
            <person name="Gorovsky M.A."/>
            <person name="Keeling P.J."/>
            <person name="Waller R.F."/>
            <person name="Patron N.J."/>
            <person name="Cherry J.M."/>
            <person name="Stover N.A."/>
            <person name="Krieger C.J."/>
            <person name="del Toro C."/>
            <person name="Ryder H.F."/>
            <person name="Williamson S.C."/>
            <person name="Barbeau R.A."/>
            <person name="Hamilton E.P."/>
            <person name="Orias E."/>
        </authorList>
    </citation>
    <scope>NUCLEOTIDE SEQUENCE [LARGE SCALE GENOMIC DNA]</scope>
    <source>
        <strain evidence="11">SB210</strain>
    </source>
</reference>
<dbReference type="InterPro" id="IPR013525">
    <property type="entry name" value="ABC2_TM"/>
</dbReference>
<dbReference type="InParanoid" id="Q22MN3"/>
<dbReference type="GO" id="GO:0016887">
    <property type="term" value="F:ATP hydrolysis activity"/>
    <property type="evidence" value="ECO:0007669"/>
    <property type="project" value="InterPro"/>
</dbReference>
<evidence type="ECO:0000256" key="7">
    <source>
        <dbReference type="ARBA" id="ARBA00023136"/>
    </source>
</evidence>
<evidence type="ECO:0000256" key="2">
    <source>
        <dbReference type="ARBA" id="ARBA00022448"/>
    </source>
</evidence>
<gene>
    <name evidence="10" type="ORF">TTHERM_00032880</name>
</gene>
<keyword evidence="2" id="KW-0813">Transport</keyword>
<dbReference type="Gene3D" id="3.40.50.300">
    <property type="entry name" value="P-loop containing nucleotide triphosphate hydrolases"/>
    <property type="match status" value="1"/>
</dbReference>
<dbReference type="EMBL" id="GG662720">
    <property type="protein sequence ID" value="EAR86510.2"/>
    <property type="molecule type" value="Genomic_DNA"/>
</dbReference>
<dbReference type="InterPro" id="IPR003593">
    <property type="entry name" value="AAA+_ATPase"/>
</dbReference>
<evidence type="ECO:0000256" key="6">
    <source>
        <dbReference type="ARBA" id="ARBA00022989"/>
    </source>
</evidence>
<keyword evidence="6 8" id="KW-1133">Transmembrane helix</keyword>
<dbReference type="RefSeq" id="XP_976987.2">
    <property type="nucleotide sequence ID" value="XM_971894.2"/>
</dbReference>
<evidence type="ECO:0000313" key="10">
    <source>
        <dbReference type="EMBL" id="EAR86510.2"/>
    </source>
</evidence>
<dbReference type="GeneID" id="7843886"/>
<dbReference type="GO" id="GO:0005524">
    <property type="term" value="F:ATP binding"/>
    <property type="evidence" value="ECO:0007669"/>
    <property type="project" value="UniProtKB-KW"/>
</dbReference>
<dbReference type="Pfam" id="PF01061">
    <property type="entry name" value="ABC2_membrane"/>
    <property type="match status" value="1"/>
</dbReference>
<dbReference type="SUPFAM" id="SSF52540">
    <property type="entry name" value="P-loop containing nucleoside triphosphate hydrolases"/>
    <property type="match status" value="1"/>
</dbReference>
<evidence type="ECO:0000256" key="5">
    <source>
        <dbReference type="ARBA" id="ARBA00022840"/>
    </source>
</evidence>
<keyword evidence="4" id="KW-0547">Nucleotide-binding</keyword>
<dbReference type="GO" id="GO:0016020">
    <property type="term" value="C:membrane"/>
    <property type="evidence" value="ECO:0007669"/>
    <property type="project" value="UniProtKB-SubCell"/>
</dbReference>
<keyword evidence="3 8" id="KW-0812">Transmembrane</keyword>
<feature type="transmembrane region" description="Helical" evidence="8">
    <location>
        <begin position="427"/>
        <end position="451"/>
    </location>
</feature>
<feature type="domain" description="ABC transporter" evidence="9">
    <location>
        <begin position="18"/>
        <end position="263"/>
    </location>
</feature>
<name>Q22MN3_TETTS</name>
<dbReference type="InterPro" id="IPR050352">
    <property type="entry name" value="ABCG_transporters"/>
</dbReference>
<evidence type="ECO:0000259" key="9">
    <source>
        <dbReference type="PROSITE" id="PS50893"/>
    </source>
</evidence>
<dbReference type="eggNOG" id="KOG0061">
    <property type="taxonomic scope" value="Eukaryota"/>
</dbReference>
<dbReference type="SMART" id="SM00382">
    <property type="entry name" value="AAA"/>
    <property type="match status" value="1"/>
</dbReference>
<dbReference type="PANTHER" id="PTHR48041">
    <property type="entry name" value="ABC TRANSPORTER G FAMILY MEMBER 28"/>
    <property type="match status" value="1"/>
</dbReference>
<comment type="subcellular location">
    <subcellularLocation>
        <location evidence="1">Membrane</location>
        <topology evidence="1">Multi-pass membrane protein</topology>
    </subcellularLocation>
</comment>
<protein>
    <submittedName>
        <fullName evidence="10">ABC transporter family protein</fullName>
    </submittedName>
</protein>